<evidence type="ECO:0000256" key="12">
    <source>
        <dbReference type="ARBA" id="ARBA00061004"/>
    </source>
</evidence>
<dbReference type="GO" id="GO:0051082">
    <property type="term" value="F:unfolded protein binding"/>
    <property type="evidence" value="ECO:0007669"/>
    <property type="project" value="UniProtKB-UniRule"/>
</dbReference>
<keyword evidence="7 14" id="KW-0863">Zinc-finger</keyword>
<keyword evidence="10 14" id="KW-0143">Chaperone</keyword>
<dbReference type="InterPro" id="IPR001623">
    <property type="entry name" value="DnaJ_domain"/>
</dbReference>
<feature type="binding site" evidence="14">
    <location>
        <position position="201"/>
    </location>
    <ligand>
        <name>Zn(2+)</name>
        <dbReference type="ChEBI" id="CHEBI:29105"/>
        <label>1</label>
    </ligand>
</feature>
<dbReference type="PROSITE" id="PS50076">
    <property type="entry name" value="DNAJ_2"/>
    <property type="match status" value="1"/>
</dbReference>
<feature type="binding site" evidence="14">
    <location>
        <position position="187"/>
    </location>
    <ligand>
        <name>Zn(2+)</name>
        <dbReference type="ChEBI" id="CHEBI:29105"/>
        <label>2</label>
    </ligand>
</feature>
<dbReference type="SUPFAM" id="SSF46565">
    <property type="entry name" value="Chaperone J-domain"/>
    <property type="match status" value="1"/>
</dbReference>
<dbReference type="GO" id="GO:0006260">
    <property type="term" value="P:DNA replication"/>
    <property type="evidence" value="ECO:0007669"/>
    <property type="project" value="UniProtKB-KW"/>
</dbReference>
<dbReference type="Gene3D" id="2.60.260.20">
    <property type="entry name" value="Urease metallochaperone UreE, N-terminal domain"/>
    <property type="match status" value="2"/>
</dbReference>
<gene>
    <name evidence="14 18" type="primary">dnaJ</name>
    <name evidence="18" type="ORF">Pan181_42810</name>
</gene>
<feature type="binding site" evidence="14">
    <location>
        <position position="145"/>
    </location>
    <ligand>
        <name>Zn(2+)</name>
        <dbReference type="ChEBI" id="CHEBI:29105"/>
        <label>1</label>
    </ligand>
</feature>
<evidence type="ECO:0000256" key="15">
    <source>
        <dbReference type="PROSITE-ProRule" id="PRU00546"/>
    </source>
</evidence>
<keyword evidence="3 14" id="KW-0963">Cytoplasm</keyword>
<feature type="zinc finger region" description="CR-type" evidence="15">
    <location>
        <begin position="132"/>
        <end position="210"/>
    </location>
</feature>
<feature type="repeat" description="CXXCXGXG motif" evidence="14">
    <location>
        <begin position="145"/>
        <end position="152"/>
    </location>
</feature>
<dbReference type="FunFam" id="2.60.260.20:FF:000004">
    <property type="entry name" value="Molecular chaperone DnaJ"/>
    <property type="match status" value="1"/>
</dbReference>
<dbReference type="OrthoDB" id="9779889at2"/>
<evidence type="ECO:0000256" key="14">
    <source>
        <dbReference type="HAMAP-Rule" id="MF_01152"/>
    </source>
</evidence>
<name>A0A518ATM3_9BACT</name>
<evidence type="ECO:0000256" key="3">
    <source>
        <dbReference type="ARBA" id="ARBA00022490"/>
    </source>
</evidence>
<evidence type="ECO:0000256" key="13">
    <source>
        <dbReference type="ARBA" id="ARBA00067609"/>
    </source>
</evidence>
<dbReference type="Proteomes" id="UP000315750">
    <property type="component" value="Chromosome"/>
</dbReference>
<comment type="similarity">
    <text evidence="12 14">Belongs to the DnaJ family.</text>
</comment>
<dbReference type="GO" id="GO:0005524">
    <property type="term" value="F:ATP binding"/>
    <property type="evidence" value="ECO:0007669"/>
    <property type="project" value="InterPro"/>
</dbReference>
<dbReference type="RefSeq" id="WP_145249582.1">
    <property type="nucleotide sequence ID" value="NZ_CP036278.1"/>
</dbReference>
<keyword evidence="9 14" id="KW-0346">Stress response</keyword>
<dbReference type="Pfam" id="PF00226">
    <property type="entry name" value="DnaJ"/>
    <property type="match status" value="1"/>
</dbReference>
<feature type="binding site" evidence="14">
    <location>
        <position position="184"/>
    </location>
    <ligand>
        <name>Zn(2+)</name>
        <dbReference type="ChEBI" id="CHEBI:29105"/>
        <label>2</label>
    </ligand>
</feature>
<keyword evidence="8 14" id="KW-0862">Zinc</keyword>
<dbReference type="InterPro" id="IPR036410">
    <property type="entry name" value="HSP_DnaJ_Cys-rich_dom_sf"/>
</dbReference>
<evidence type="ECO:0000259" key="16">
    <source>
        <dbReference type="PROSITE" id="PS50076"/>
    </source>
</evidence>
<dbReference type="SUPFAM" id="SSF49493">
    <property type="entry name" value="HSP40/DnaJ peptide-binding domain"/>
    <property type="match status" value="2"/>
</dbReference>
<dbReference type="PANTHER" id="PTHR43096:SF48">
    <property type="entry name" value="CHAPERONE PROTEIN DNAJ"/>
    <property type="match status" value="1"/>
</dbReference>
<dbReference type="SMART" id="SM00271">
    <property type="entry name" value="DnaJ"/>
    <property type="match status" value="1"/>
</dbReference>
<dbReference type="GO" id="GO:0008270">
    <property type="term" value="F:zinc ion binding"/>
    <property type="evidence" value="ECO:0007669"/>
    <property type="project" value="UniProtKB-UniRule"/>
</dbReference>
<feature type="binding site" evidence="14">
    <location>
        <position position="198"/>
    </location>
    <ligand>
        <name>Zn(2+)</name>
        <dbReference type="ChEBI" id="CHEBI:29105"/>
        <label>1</label>
    </ligand>
</feature>
<dbReference type="FunFam" id="2.10.230.10:FF:000002">
    <property type="entry name" value="Molecular chaperone DnaJ"/>
    <property type="match status" value="1"/>
</dbReference>
<dbReference type="GO" id="GO:0009408">
    <property type="term" value="P:response to heat"/>
    <property type="evidence" value="ECO:0007669"/>
    <property type="project" value="InterPro"/>
</dbReference>
<feature type="binding site" evidence="14">
    <location>
        <position position="162"/>
    </location>
    <ligand>
        <name>Zn(2+)</name>
        <dbReference type="ChEBI" id="CHEBI:29105"/>
        <label>2</label>
    </ligand>
</feature>
<evidence type="ECO:0000256" key="4">
    <source>
        <dbReference type="ARBA" id="ARBA00022705"/>
    </source>
</evidence>
<dbReference type="GO" id="GO:0042026">
    <property type="term" value="P:protein refolding"/>
    <property type="evidence" value="ECO:0007669"/>
    <property type="project" value="TreeGrafter"/>
</dbReference>
<organism evidence="18 19">
    <name type="scientific">Aeoliella mucimassa</name>
    <dbReference type="NCBI Taxonomy" id="2527972"/>
    <lineage>
        <taxon>Bacteria</taxon>
        <taxon>Pseudomonadati</taxon>
        <taxon>Planctomycetota</taxon>
        <taxon>Planctomycetia</taxon>
        <taxon>Pirellulales</taxon>
        <taxon>Lacipirellulaceae</taxon>
        <taxon>Aeoliella</taxon>
    </lineage>
</organism>
<feature type="binding site" evidence="14">
    <location>
        <position position="148"/>
    </location>
    <ligand>
        <name>Zn(2+)</name>
        <dbReference type="ChEBI" id="CHEBI:29105"/>
        <label>1</label>
    </ligand>
</feature>
<proteinExistence type="inferred from homology"/>
<dbReference type="InterPro" id="IPR012724">
    <property type="entry name" value="DnaJ"/>
</dbReference>
<feature type="domain" description="J" evidence="16">
    <location>
        <begin position="6"/>
        <end position="71"/>
    </location>
</feature>
<dbReference type="CDD" id="cd10747">
    <property type="entry name" value="DnaJ_C"/>
    <property type="match status" value="1"/>
</dbReference>
<dbReference type="CDD" id="cd06257">
    <property type="entry name" value="DnaJ"/>
    <property type="match status" value="1"/>
</dbReference>
<dbReference type="InterPro" id="IPR001305">
    <property type="entry name" value="HSP_DnaJ_Cys-rich_dom"/>
</dbReference>
<accession>A0A518ATM3</accession>
<comment type="subunit">
    <text evidence="2 14">Homodimer.</text>
</comment>
<dbReference type="FunFam" id="1.10.287.110:FF:000034">
    <property type="entry name" value="Chaperone protein DnaJ"/>
    <property type="match status" value="1"/>
</dbReference>
<dbReference type="PANTHER" id="PTHR43096">
    <property type="entry name" value="DNAJ HOMOLOG 1, MITOCHONDRIAL-RELATED"/>
    <property type="match status" value="1"/>
</dbReference>
<evidence type="ECO:0000256" key="8">
    <source>
        <dbReference type="ARBA" id="ARBA00022833"/>
    </source>
</evidence>
<feature type="binding site" evidence="14">
    <location>
        <position position="165"/>
    </location>
    <ligand>
        <name>Zn(2+)</name>
        <dbReference type="ChEBI" id="CHEBI:29105"/>
        <label>2</label>
    </ligand>
</feature>
<dbReference type="GO" id="GO:0031072">
    <property type="term" value="F:heat shock protein binding"/>
    <property type="evidence" value="ECO:0007669"/>
    <property type="project" value="InterPro"/>
</dbReference>
<dbReference type="NCBIfam" id="TIGR02349">
    <property type="entry name" value="DnaJ_bact"/>
    <property type="match status" value="1"/>
</dbReference>
<evidence type="ECO:0000256" key="2">
    <source>
        <dbReference type="ARBA" id="ARBA00011738"/>
    </source>
</evidence>
<dbReference type="EMBL" id="CP036278">
    <property type="protein sequence ID" value="QDU58055.1"/>
    <property type="molecule type" value="Genomic_DNA"/>
</dbReference>
<keyword evidence="19" id="KW-1185">Reference proteome</keyword>
<protein>
    <recommendedName>
        <fullName evidence="13 14">Chaperone protein DnaJ</fullName>
    </recommendedName>
</protein>
<evidence type="ECO:0000256" key="10">
    <source>
        <dbReference type="ARBA" id="ARBA00023186"/>
    </source>
</evidence>
<evidence type="ECO:0000259" key="17">
    <source>
        <dbReference type="PROSITE" id="PS51188"/>
    </source>
</evidence>
<feature type="repeat" description="CXXCXGXG motif" evidence="14">
    <location>
        <begin position="162"/>
        <end position="169"/>
    </location>
</feature>
<reference evidence="18 19" key="1">
    <citation type="submission" date="2019-02" db="EMBL/GenBank/DDBJ databases">
        <title>Deep-cultivation of Planctomycetes and their phenomic and genomic characterization uncovers novel biology.</title>
        <authorList>
            <person name="Wiegand S."/>
            <person name="Jogler M."/>
            <person name="Boedeker C."/>
            <person name="Pinto D."/>
            <person name="Vollmers J."/>
            <person name="Rivas-Marin E."/>
            <person name="Kohn T."/>
            <person name="Peeters S.H."/>
            <person name="Heuer A."/>
            <person name="Rast P."/>
            <person name="Oberbeckmann S."/>
            <person name="Bunk B."/>
            <person name="Jeske O."/>
            <person name="Meyerdierks A."/>
            <person name="Storesund J.E."/>
            <person name="Kallscheuer N."/>
            <person name="Luecker S."/>
            <person name="Lage O.M."/>
            <person name="Pohl T."/>
            <person name="Merkel B.J."/>
            <person name="Hornburger P."/>
            <person name="Mueller R.-W."/>
            <person name="Bruemmer F."/>
            <person name="Labrenz M."/>
            <person name="Spormann A.M."/>
            <person name="Op den Camp H."/>
            <person name="Overmann J."/>
            <person name="Amann R."/>
            <person name="Jetten M.S.M."/>
            <person name="Mascher T."/>
            <person name="Medema M.H."/>
            <person name="Devos D.P."/>
            <person name="Kaster A.-K."/>
            <person name="Ovreas L."/>
            <person name="Rohde M."/>
            <person name="Galperin M.Y."/>
            <person name="Jogler C."/>
        </authorList>
    </citation>
    <scope>NUCLEOTIDE SEQUENCE [LARGE SCALE GENOMIC DNA]</scope>
    <source>
        <strain evidence="18 19">Pan181</strain>
    </source>
</reference>
<dbReference type="InterPro" id="IPR002939">
    <property type="entry name" value="DnaJ_C"/>
</dbReference>
<evidence type="ECO:0000313" key="18">
    <source>
        <dbReference type="EMBL" id="QDU58055.1"/>
    </source>
</evidence>
<evidence type="ECO:0000256" key="5">
    <source>
        <dbReference type="ARBA" id="ARBA00022723"/>
    </source>
</evidence>
<dbReference type="Gene3D" id="2.10.230.10">
    <property type="entry name" value="Heat shock protein DnaJ, cysteine-rich domain"/>
    <property type="match status" value="1"/>
</dbReference>
<keyword evidence="6 14" id="KW-0677">Repeat</keyword>
<keyword evidence="5 14" id="KW-0479">Metal-binding</keyword>
<comment type="function">
    <text evidence="11 14">Participates actively in the response to hyperosmotic and heat shock by preventing the aggregation of stress-denatured proteins and by disaggregating proteins, also in an autonomous, DnaK-independent fashion. Unfolded proteins bind initially to DnaJ; upon interaction with the DnaJ-bound protein, DnaK hydrolyzes its bound ATP, resulting in the formation of a stable complex. GrpE releases ADP from DnaK; ATP binding to DnaK triggers the release of the substrate protein, thus completing the reaction cycle. Several rounds of ATP-dependent interactions between DnaJ, DnaK and GrpE are required for fully efficient folding. Also involved, together with DnaK and GrpE, in the DNA replication of plasmids through activation of initiation proteins.</text>
</comment>
<feature type="repeat" description="CXXCXGXG motif" evidence="14">
    <location>
        <begin position="184"/>
        <end position="191"/>
    </location>
</feature>
<comment type="domain">
    <text evidence="14">The J domain is necessary and sufficient to stimulate DnaK ATPase activity. Zinc center 1 plays an important role in the autonomous, DnaK-independent chaperone activity of DnaJ. Zinc center 2 is essential for interaction with DnaK and for DnaJ activity.</text>
</comment>
<dbReference type="InterPro" id="IPR008971">
    <property type="entry name" value="HSP40/DnaJ_pept-bd"/>
</dbReference>
<dbReference type="AlphaFoldDB" id="A0A518ATM3"/>
<dbReference type="InterPro" id="IPR036869">
    <property type="entry name" value="J_dom_sf"/>
</dbReference>
<evidence type="ECO:0000256" key="9">
    <source>
        <dbReference type="ARBA" id="ARBA00023016"/>
    </source>
</evidence>
<comment type="cofactor">
    <cofactor evidence="14">
        <name>Zn(2+)</name>
        <dbReference type="ChEBI" id="CHEBI:29105"/>
    </cofactor>
    <text evidence="14">Binds 2 Zn(2+) ions per monomer.</text>
</comment>
<dbReference type="Gene3D" id="1.10.287.110">
    <property type="entry name" value="DnaJ domain"/>
    <property type="match status" value="1"/>
</dbReference>
<keyword evidence="4 14" id="KW-0235">DNA replication</keyword>
<evidence type="ECO:0000313" key="19">
    <source>
        <dbReference type="Proteomes" id="UP000315750"/>
    </source>
</evidence>
<dbReference type="Pfam" id="PF01556">
    <property type="entry name" value="DnaJ_C"/>
    <property type="match status" value="1"/>
</dbReference>
<evidence type="ECO:0000256" key="11">
    <source>
        <dbReference type="ARBA" id="ARBA00053423"/>
    </source>
</evidence>
<dbReference type="GO" id="GO:0005737">
    <property type="term" value="C:cytoplasm"/>
    <property type="evidence" value="ECO:0007669"/>
    <property type="project" value="UniProtKB-SubCell"/>
</dbReference>
<feature type="repeat" description="CXXCXGXG motif" evidence="14">
    <location>
        <begin position="198"/>
        <end position="205"/>
    </location>
</feature>
<dbReference type="PRINTS" id="PR00625">
    <property type="entry name" value="JDOMAIN"/>
</dbReference>
<dbReference type="Pfam" id="PF00684">
    <property type="entry name" value="DnaJ_CXXCXGXG"/>
    <property type="match status" value="1"/>
</dbReference>
<dbReference type="PROSITE" id="PS51188">
    <property type="entry name" value="ZF_CR"/>
    <property type="match status" value="1"/>
</dbReference>
<sequence>MPTQRCYYEVLGVERSASEGDIATAYRKLAIKYHPDKNPGDEEAIERFKECSEAFEVLHDSQKRARYDQYGHAGVNGAGGGGGHFHDVGDIFSAFGDIFGDIFGGGGGGRRARAGRDVRCDVTLTLHEAAEGCTKEVEFQRHENCDDCNGTGATAGSAREVCSYCGGHGRVIQSAGIVRVQTTCPACGGEGSKVKDPCRTCRGKGQRLRTVAIEVKIPAGVDDGMRVRITGEGEPSPNGGPPGDCYCFISVLSHPLFERQGPHLICRVPITYPQAALGCTLEVPTLAGRGEVKVPAGTQSGEVFRMSGRGMPDPRSHSVGDLLVQVSIEVPTKLSKDEDKLLRELAELEHTNVAPQRKSFFKQLTDYFTANDSDGEEA</sequence>
<dbReference type="HAMAP" id="MF_01152">
    <property type="entry name" value="DnaJ"/>
    <property type="match status" value="1"/>
</dbReference>
<dbReference type="SUPFAM" id="SSF57938">
    <property type="entry name" value="DnaJ/Hsp40 cysteine-rich domain"/>
    <property type="match status" value="1"/>
</dbReference>
<evidence type="ECO:0000256" key="6">
    <source>
        <dbReference type="ARBA" id="ARBA00022737"/>
    </source>
</evidence>
<feature type="domain" description="CR-type" evidence="17">
    <location>
        <begin position="132"/>
        <end position="210"/>
    </location>
</feature>
<evidence type="ECO:0000256" key="7">
    <source>
        <dbReference type="ARBA" id="ARBA00022771"/>
    </source>
</evidence>
<comment type="subcellular location">
    <subcellularLocation>
        <location evidence="1 14">Cytoplasm</location>
    </subcellularLocation>
</comment>
<evidence type="ECO:0000256" key="1">
    <source>
        <dbReference type="ARBA" id="ARBA00004496"/>
    </source>
</evidence>
<dbReference type="NCBIfam" id="NF008035">
    <property type="entry name" value="PRK10767.1"/>
    <property type="match status" value="1"/>
</dbReference>
<dbReference type="KEGG" id="amuc:Pan181_42810"/>